<dbReference type="GO" id="GO:0008448">
    <property type="term" value="F:N-acetylglucosamine-6-phosphate deacetylase activity"/>
    <property type="evidence" value="ECO:0007669"/>
    <property type="project" value="InterPro"/>
</dbReference>
<dbReference type="Gene3D" id="2.30.40.10">
    <property type="entry name" value="Urease, subunit C, domain 1"/>
    <property type="match status" value="1"/>
</dbReference>
<accession>A0AAE2UT96</accession>
<dbReference type="GO" id="GO:0006046">
    <property type="term" value="P:N-acetylglucosamine catabolic process"/>
    <property type="evidence" value="ECO:0007669"/>
    <property type="project" value="TreeGrafter"/>
</dbReference>
<comment type="similarity">
    <text evidence="1 5">Belongs to the metallo-dependent hydrolases superfamily. NagA family.</text>
</comment>
<comment type="caution">
    <text evidence="9">The sequence shown here is derived from an EMBL/GenBank/DDBJ whole genome shotgun (WGS) entry which is preliminary data.</text>
</comment>
<dbReference type="PANTHER" id="PTHR11113">
    <property type="entry name" value="N-ACETYLGLUCOSAMINE-6-PHOSPHATE DEACETYLASE"/>
    <property type="match status" value="1"/>
</dbReference>
<evidence type="ECO:0000256" key="7">
    <source>
        <dbReference type="PIRSR" id="PIRSR038994-3"/>
    </source>
</evidence>
<dbReference type="Proteomes" id="UP000655037">
    <property type="component" value="Unassembled WGS sequence"/>
</dbReference>
<gene>
    <name evidence="9" type="ORF">IEI95_007255</name>
</gene>
<evidence type="ECO:0000256" key="1">
    <source>
        <dbReference type="ARBA" id="ARBA00010716"/>
    </source>
</evidence>
<protein>
    <submittedName>
        <fullName evidence="9">Amidohydrolase family protein</fullName>
    </submittedName>
</protein>
<evidence type="ECO:0000256" key="4">
    <source>
        <dbReference type="ARBA" id="ARBA00023277"/>
    </source>
</evidence>
<dbReference type="InterPro" id="IPR011059">
    <property type="entry name" value="Metal-dep_hydrolase_composite"/>
</dbReference>
<sequence>MLENLLIKGNVILPDRIIENAIVRCQEGRIRSIEQFNSKHLLENVVDYTGYYISPGFVDIHVHGAAGADYMDGTKDAVRATNRAHAKHGTTSIFPTTTTGSFQQLDAMVNSCENVQSSWTHADGARIAGIHFYGPYFAEDKVGVHSPEGRRDPVREEYEYFLSRPIIKIATCASELPGALDFFNFARERGCFITCGHSNACWGELEAAFAHGMRHVDHFWCAMSSVSSLRARFGTPMQAGMEQYVLQNDGMSTEVIADGIHLSDDLLRFAYEMIGFHRTCLVTDANRAMDAPPGTYRFGSSDDGTWVHSDGQSVRGDDGSLASSMHGMDRMVKTMARAVGKSLPNVIRMASLTPAELAGVSAEVGSIEPGKLADFVVLDQELDIERVIIGGETVHVPHANRERAS</sequence>
<dbReference type="Gene3D" id="3.20.20.140">
    <property type="entry name" value="Metal-dependent hydrolases"/>
    <property type="match status" value="1"/>
</dbReference>
<dbReference type="PANTHER" id="PTHR11113:SF14">
    <property type="entry name" value="N-ACETYLGLUCOSAMINE-6-PHOSPHATE DEACETYLASE"/>
    <property type="match status" value="1"/>
</dbReference>
<evidence type="ECO:0000313" key="10">
    <source>
        <dbReference type="Proteomes" id="UP000655037"/>
    </source>
</evidence>
<dbReference type="AlphaFoldDB" id="A0AAE2UT96"/>
<evidence type="ECO:0000256" key="2">
    <source>
        <dbReference type="ARBA" id="ARBA00022723"/>
    </source>
</evidence>
<keyword evidence="4 5" id="KW-0119">Carbohydrate metabolism</keyword>
<dbReference type="InterPro" id="IPR032466">
    <property type="entry name" value="Metal_Hydrolase"/>
</dbReference>
<evidence type="ECO:0000313" key="9">
    <source>
        <dbReference type="EMBL" id="MBF2714061.1"/>
    </source>
</evidence>
<dbReference type="GO" id="GO:0046872">
    <property type="term" value="F:metal ion binding"/>
    <property type="evidence" value="ECO:0007669"/>
    <property type="project" value="UniProtKB-KW"/>
</dbReference>
<feature type="domain" description="Amidohydrolase-related" evidence="8">
    <location>
        <begin position="52"/>
        <end position="394"/>
    </location>
</feature>
<dbReference type="InterPro" id="IPR006680">
    <property type="entry name" value="Amidohydro-rel"/>
</dbReference>
<proteinExistence type="inferred from homology"/>
<keyword evidence="3 5" id="KW-0378">Hydrolase</keyword>
<dbReference type="EMBL" id="JACXXJ020000003">
    <property type="protein sequence ID" value="MBF2714061.1"/>
    <property type="molecule type" value="Genomic_DNA"/>
</dbReference>
<dbReference type="SUPFAM" id="SSF51338">
    <property type="entry name" value="Composite domain of metallo-dependent hydrolases"/>
    <property type="match status" value="1"/>
</dbReference>
<dbReference type="InterPro" id="IPR003764">
    <property type="entry name" value="GlcNAc_6-P_deAcase"/>
</dbReference>
<feature type="binding site" evidence="7">
    <location>
        <position position="218"/>
    </location>
    <ligand>
        <name>Zn(2+)</name>
        <dbReference type="ChEBI" id="CHEBI:29105"/>
    </ligand>
</feature>
<evidence type="ECO:0000256" key="6">
    <source>
        <dbReference type="PIRSR" id="PIRSR038994-1"/>
    </source>
</evidence>
<feature type="binding site" evidence="7">
    <location>
        <position position="197"/>
    </location>
    <ligand>
        <name>Zn(2+)</name>
        <dbReference type="ChEBI" id="CHEBI:29105"/>
    </ligand>
</feature>
<keyword evidence="2 7" id="KW-0479">Metal-binding</keyword>
<dbReference type="Pfam" id="PF01979">
    <property type="entry name" value="Amidohydro_1"/>
    <property type="match status" value="1"/>
</dbReference>
<dbReference type="PIRSF" id="PIRSF038994">
    <property type="entry name" value="NagA"/>
    <property type="match status" value="1"/>
</dbReference>
<name>A0AAE2UT96_AGRVI</name>
<evidence type="ECO:0000256" key="5">
    <source>
        <dbReference type="PIRNR" id="PIRNR038994"/>
    </source>
</evidence>
<reference evidence="9" key="1">
    <citation type="submission" date="2020-11" db="EMBL/GenBank/DDBJ databases">
        <title>Agrobacterium vitis strain K377 genome.</title>
        <authorList>
            <person name="Xi H."/>
        </authorList>
    </citation>
    <scope>NUCLEOTIDE SEQUENCE</scope>
    <source>
        <strain evidence="9">K377</strain>
    </source>
</reference>
<organism evidence="9 10">
    <name type="scientific">Agrobacterium vitis</name>
    <name type="common">Rhizobium vitis</name>
    <dbReference type="NCBI Taxonomy" id="373"/>
    <lineage>
        <taxon>Bacteria</taxon>
        <taxon>Pseudomonadati</taxon>
        <taxon>Pseudomonadota</taxon>
        <taxon>Alphaproteobacteria</taxon>
        <taxon>Hyphomicrobiales</taxon>
        <taxon>Rhizobiaceae</taxon>
        <taxon>Rhizobium/Agrobacterium group</taxon>
        <taxon>Agrobacterium</taxon>
    </lineage>
</organism>
<feature type="active site" description="Proton donor/acceptor" evidence="6">
    <location>
        <position position="284"/>
    </location>
</feature>
<comment type="cofactor">
    <cofactor evidence="7">
        <name>a divalent metal cation</name>
        <dbReference type="ChEBI" id="CHEBI:60240"/>
    </cofactor>
    <text evidence="7">Binds 1 divalent metal cation per subunit.</text>
</comment>
<dbReference type="SUPFAM" id="SSF51556">
    <property type="entry name" value="Metallo-dependent hydrolases"/>
    <property type="match status" value="1"/>
</dbReference>
<evidence type="ECO:0000256" key="3">
    <source>
        <dbReference type="ARBA" id="ARBA00022801"/>
    </source>
</evidence>
<evidence type="ECO:0000259" key="8">
    <source>
        <dbReference type="Pfam" id="PF01979"/>
    </source>
</evidence>